<evidence type="ECO:0000259" key="4">
    <source>
        <dbReference type="PROSITE" id="PS50886"/>
    </source>
</evidence>
<dbReference type="Pfam" id="PF01588">
    <property type="entry name" value="tRNA_bind"/>
    <property type="match status" value="1"/>
</dbReference>
<dbReference type="InterPro" id="IPR002547">
    <property type="entry name" value="tRNA-bd_dom"/>
</dbReference>
<keyword evidence="6" id="KW-1185">Reference proteome</keyword>
<accession>A0A518D2E3</accession>
<protein>
    <submittedName>
        <fullName evidence="5">Methionine--tRNA ligase</fullName>
        <ecNumber evidence="5">6.1.1.10</ecNumber>
    </submittedName>
</protein>
<feature type="domain" description="TRNA-binding" evidence="4">
    <location>
        <begin position="12"/>
        <end position="115"/>
    </location>
</feature>
<dbReference type="Proteomes" id="UP000319342">
    <property type="component" value="Chromosome"/>
</dbReference>
<dbReference type="PROSITE" id="PS50886">
    <property type="entry name" value="TRBD"/>
    <property type="match status" value="1"/>
</dbReference>
<keyword evidence="1 3" id="KW-0820">tRNA-binding</keyword>
<evidence type="ECO:0000256" key="2">
    <source>
        <dbReference type="ARBA" id="ARBA00022884"/>
    </source>
</evidence>
<evidence type="ECO:0000256" key="1">
    <source>
        <dbReference type="ARBA" id="ARBA00022555"/>
    </source>
</evidence>
<dbReference type="GO" id="GO:0000049">
    <property type="term" value="F:tRNA binding"/>
    <property type="evidence" value="ECO:0007669"/>
    <property type="project" value="UniProtKB-UniRule"/>
</dbReference>
<dbReference type="GO" id="GO:0004825">
    <property type="term" value="F:methionine-tRNA ligase activity"/>
    <property type="evidence" value="ECO:0007669"/>
    <property type="project" value="UniProtKB-EC"/>
</dbReference>
<reference evidence="5 6" key="1">
    <citation type="submission" date="2019-02" db="EMBL/GenBank/DDBJ databases">
        <title>Deep-cultivation of Planctomycetes and their phenomic and genomic characterization uncovers novel biology.</title>
        <authorList>
            <person name="Wiegand S."/>
            <person name="Jogler M."/>
            <person name="Boedeker C."/>
            <person name="Pinto D."/>
            <person name="Vollmers J."/>
            <person name="Rivas-Marin E."/>
            <person name="Kohn T."/>
            <person name="Peeters S.H."/>
            <person name="Heuer A."/>
            <person name="Rast P."/>
            <person name="Oberbeckmann S."/>
            <person name="Bunk B."/>
            <person name="Jeske O."/>
            <person name="Meyerdierks A."/>
            <person name="Storesund J.E."/>
            <person name="Kallscheuer N."/>
            <person name="Luecker S."/>
            <person name="Lage O.M."/>
            <person name="Pohl T."/>
            <person name="Merkel B.J."/>
            <person name="Hornburger P."/>
            <person name="Mueller R.-W."/>
            <person name="Bruemmer F."/>
            <person name="Labrenz M."/>
            <person name="Spormann A.M."/>
            <person name="Op den Camp H."/>
            <person name="Overmann J."/>
            <person name="Amann R."/>
            <person name="Jetten M.S.M."/>
            <person name="Mascher T."/>
            <person name="Medema M.H."/>
            <person name="Devos D.P."/>
            <person name="Kaster A.-K."/>
            <person name="Ovreas L."/>
            <person name="Rohde M."/>
            <person name="Galperin M.Y."/>
            <person name="Jogler C."/>
        </authorList>
    </citation>
    <scope>NUCLEOTIDE SEQUENCE [LARGE SCALE GENOMIC DNA]</scope>
    <source>
        <strain evidence="5 6">Pla163</strain>
    </source>
</reference>
<evidence type="ECO:0000256" key="3">
    <source>
        <dbReference type="PROSITE-ProRule" id="PRU00209"/>
    </source>
</evidence>
<evidence type="ECO:0000313" key="5">
    <source>
        <dbReference type="EMBL" id="QDU85648.1"/>
    </source>
</evidence>
<dbReference type="Gene3D" id="2.40.50.140">
    <property type="entry name" value="Nucleic acid-binding proteins"/>
    <property type="match status" value="1"/>
</dbReference>
<dbReference type="InterPro" id="IPR012340">
    <property type="entry name" value="NA-bd_OB-fold"/>
</dbReference>
<dbReference type="EMBL" id="CP036290">
    <property type="protein sequence ID" value="QDU85648.1"/>
    <property type="molecule type" value="Genomic_DNA"/>
</dbReference>
<keyword evidence="5" id="KW-0436">Ligase</keyword>
<dbReference type="RefSeq" id="WP_145189389.1">
    <property type="nucleotide sequence ID" value="NZ_CP036290.1"/>
</dbReference>
<sequence length="121" mass="12693">MGSTDADGALLDFERVDVRVGTVARCEAFPEGRYSTHVLWIDLGAELGRMKSLARLVHYGDPSALVGRQVLCLVGLEPRQIGSHTSQVLTLAVPDANGDAVLVVPDPNAAGGDVPAGGRLF</sequence>
<gene>
    <name evidence="5" type="primary">metG_2</name>
    <name evidence="5" type="ORF">Pla163_27810</name>
</gene>
<dbReference type="OrthoDB" id="9794564at2"/>
<name>A0A518D2E3_9BACT</name>
<dbReference type="SUPFAM" id="SSF50249">
    <property type="entry name" value="Nucleic acid-binding proteins"/>
    <property type="match status" value="1"/>
</dbReference>
<organism evidence="5 6">
    <name type="scientific">Rohdeia mirabilis</name>
    <dbReference type="NCBI Taxonomy" id="2528008"/>
    <lineage>
        <taxon>Bacteria</taxon>
        <taxon>Pseudomonadati</taxon>
        <taxon>Planctomycetota</taxon>
        <taxon>Planctomycetia</taxon>
        <taxon>Planctomycetia incertae sedis</taxon>
        <taxon>Rohdeia</taxon>
    </lineage>
</organism>
<dbReference type="AlphaFoldDB" id="A0A518D2E3"/>
<evidence type="ECO:0000313" key="6">
    <source>
        <dbReference type="Proteomes" id="UP000319342"/>
    </source>
</evidence>
<dbReference type="EC" id="6.1.1.10" evidence="5"/>
<proteinExistence type="predicted"/>
<keyword evidence="2 3" id="KW-0694">RNA-binding</keyword>